<evidence type="ECO:0000313" key="2">
    <source>
        <dbReference type="EMBL" id="KAF7830406.1"/>
    </source>
</evidence>
<evidence type="ECO:0000313" key="3">
    <source>
        <dbReference type="Proteomes" id="UP000634136"/>
    </source>
</evidence>
<dbReference type="AlphaFoldDB" id="A0A834WRY3"/>
<dbReference type="SUPFAM" id="SSF53474">
    <property type="entry name" value="alpha/beta-Hydrolases"/>
    <property type="match status" value="1"/>
</dbReference>
<dbReference type="InterPro" id="IPR052370">
    <property type="entry name" value="Meta-cleavage_hydrolase"/>
</dbReference>
<dbReference type="PANTHER" id="PTHR43139:SF52">
    <property type="entry name" value="SI:DKEY-122A22.2"/>
    <property type="match status" value="1"/>
</dbReference>
<proteinExistence type="predicted"/>
<keyword evidence="3" id="KW-1185">Reference proteome</keyword>
<sequence length="301" mass="34149">MLPSFFSVVSVYGGYLRRCFNAAGLTSEKMDVDEETTVHFWGPKNHRSEKPSLLLIHGFGPMAIWQWRQQVQFLAPHFNIYVPDLVFFGASTTTSGDRSEVFQAASVAKVMDKLEVKRFHVMGTSYGGFVAYHIARMVGERVEKVVIASSGVNMRRSDNVALLGRANLDKIEELMLPATPQQLRKLMGLSVSKRLHILPDFFLNDFVNNLYSENRKEKMELLKGLTLGRDDTPNLAPLQQEVLIIWGEHDQIFPVQMATELKKVISKKTKLELIKNASHVPQIEKPREFNKIVLDFLSSPS</sequence>
<name>A0A834WRY3_9FABA</name>
<evidence type="ECO:0000259" key="1">
    <source>
        <dbReference type="Pfam" id="PF00561"/>
    </source>
</evidence>
<organism evidence="2 3">
    <name type="scientific">Senna tora</name>
    <dbReference type="NCBI Taxonomy" id="362788"/>
    <lineage>
        <taxon>Eukaryota</taxon>
        <taxon>Viridiplantae</taxon>
        <taxon>Streptophyta</taxon>
        <taxon>Embryophyta</taxon>
        <taxon>Tracheophyta</taxon>
        <taxon>Spermatophyta</taxon>
        <taxon>Magnoliopsida</taxon>
        <taxon>eudicotyledons</taxon>
        <taxon>Gunneridae</taxon>
        <taxon>Pentapetalae</taxon>
        <taxon>rosids</taxon>
        <taxon>fabids</taxon>
        <taxon>Fabales</taxon>
        <taxon>Fabaceae</taxon>
        <taxon>Caesalpinioideae</taxon>
        <taxon>Cassia clade</taxon>
        <taxon>Senna</taxon>
    </lineage>
</organism>
<dbReference type="InterPro" id="IPR029058">
    <property type="entry name" value="AB_hydrolase_fold"/>
</dbReference>
<dbReference type="PRINTS" id="PR00111">
    <property type="entry name" value="ABHYDROLASE"/>
</dbReference>
<comment type="caution">
    <text evidence="2">The sequence shown here is derived from an EMBL/GenBank/DDBJ whole genome shotgun (WGS) entry which is preliminary data.</text>
</comment>
<dbReference type="EMBL" id="JAAIUW010000005">
    <property type="protein sequence ID" value="KAF7830406.1"/>
    <property type="molecule type" value="Genomic_DNA"/>
</dbReference>
<dbReference type="PANTHER" id="PTHR43139">
    <property type="entry name" value="SI:DKEY-122A22.2"/>
    <property type="match status" value="1"/>
</dbReference>
<dbReference type="Proteomes" id="UP000634136">
    <property type="component" value="Unassembled WGS sequence"/>
</dbReference>
<dbReference type="OrthoDB" id="6431331at2759"/>
<feature type="domain" description="AB hydrolase-1" evidence="1">
    <location>
        <begin position="51"/>
        <end position="286"/>
    </location>
</feature>
<protein>
    <submittedName>
        <fullName evidence="2">Monoacylglycerol lipase ABHD6</fullName>
    </submittedName>
</protein>
<accession>A0A834WRY3</accession>
<gene>
    <name evidence="2" type="ORF">G2W53_012739</name>
</gene>
<dbReference type="Gene3D" id="3.40.50.1820">
    <property type="entry name" value="alpha/beta hydrolase"/>
    <property type="match status" value="1"/>
</dbReference>
<dbReference type="Pfam" id="PF00561">
    <property type="entry name" value="Abhydrolase_1"/>
    <property type="match status" value="1"/>
</dbReference>
<reference evidence="2" key="1">
    <citation type="submission" date="2020-09" db="EMBL/GenBank/DDBJ databases">
        <title>Genome-Enabled Discovery of Anthraquinone Biosynthesis in Senna tora.</title>
        <authorList>
            <person name="Kang S.-H."/>
            <person name="Pandey R.P."/>
            <person name="Lee C.-M."/>
            <person name="Sim J.-S."/>
            <person name="Jeong J.-T."/>
            <person name="Choi B.-S."/>
            <person name="Jung M."/>
            <person name="Ginzburg D."/>
            <person name="Zhao K."/>
            <person name="Won S.Y."/>
            <person name="Oh T.-J."/>
            <person name="Yu Y."/>
            <person name="Kim N.-H."/>
            <person name="Lee O.R."/>
            <person name="Lee T.-H."/>
            <person name="Bashyal P."/>
            <person name="Kim T.-S."/>
            <person name="Lee W.-H."/>
            <person name="Kawkins C."/>
            <person name="Kim C.-K."/>
            <person name="Kim J.S."/>
            <person name="Ahn B.O."/>
            <person name="Rhee S.Y."/>
            <person name="Sohng J.K."/>
        </authorList>
    </citation>
    <scope>NUCLEOTIDE SEQUENCE</scope>
    <source>
        <tissue evidence="2">Leaf</tissue>
    </source>
</reference>
<dbReference type="InterPro" id="IPR000073">
    <property type="entry name" value="AB_hydrolase_1"/>
</dbReference>